<reference evidence="1 2" key="1">
    <citation type="submission" date="2012-04" db="EMBL/GenBank/DDBJ databases">
        <title>The Genome Sequence of Saprolegnia declina VS20.</title>
        <authorList>
            <consortium name="The Broad Institute Genome Sequencing Platform"/>
            <person name="Russ C."/>
            <person name="Nusbaum C."/>
            <person name="Tyler B."/>
            <person name="van West P."/>
            <person name="Dieguez-Uribeondo J."/>
            <person name="de Bruijn I."/>
            <person name="Tripathy S."/>
            <person name="Jiang R."/>
            <person name="Young S.K."/>
            <person name="Zeng Q."/>
            <person name="Gargeya S."/>
            <person name="Fitzgerald M."/>
            <person name="Haas B."/>
            <person name="Abouelleil A."/>
            <person name="Alvarado L."/>
            <person name="Arachchi H.M."/>
            <person name="Berlin A."/>
            <person name="Chapman S.B."/>
            <person name="Goldberg J."/>
            <person name="Griggs A."/>
            <person name="Gujja S."/>
            <person name="Hansen M."/>
            <person name="Howarth C."/>
            <person name="Imamovic A."/>
            <person name="Larimer J."/>
            <person name="McCowen C."/>
            <person name="Montmayeur A."/>
            <person name="Murphy C."/>
            <person name="Neiman D."/>
            <person name="Pearson M."/>
            <person name="Priest M."/>
            <person name="Roberts A."/>
            <person name="Saif S."/>
            <person name="Shea T."/>
            <person name="Sisk P."/>
            <person name="Sykes S."/>
            <person name="Wortman J."/>
            <person name="Nusbaum C."/>
            <person name="Birren B."/>
        </authorList>
    </citation>
    <scope>NUCLEOTIDE SEQUENCE [LARGE SCALE GENOMIC DNA]</scope>
    <source>
        <strain evidence="1 2">VS20</strain>
    </source>
</reference>
<proteinExistence type="predicted"/>
<accession>T0PID8</accession>
<dbReference type="AlphaFoldDB" id="T0PID8"/>
<dbReference type="RefSeq" id="XP_008621445.1">
    <property type="nucleotide sequence ID" value="XM_008623223.1"/>
</dbReference>
<organism evidence="1 2">
    <name type="scientific">Saprolegnia diclina (strain VS20)</name>
    <dbReference type="NCBI Taxonomy" id="1156394"/>
    <lineage>
        <taxon>Eukaryota</taxon>
        <taxon>Sar</taxon>
        <taxon>Stramenopiles</taxon>
        <taxon>Oomycota</taxon>
        <taxon>Saprolegniomycetes</taxon>
        <taxon>Saprolegniales</taxon>
        <taxon>Saprolegniaceae</taxon>
        <taxon>Saprolegnia</taxon>
    </lineage>
</organism>
<dbReference type="Proteomes" id="UP000030762">
    <property type="component" value="Unassembled WGS sequence"/>
</dbReference>
<name>T0PID8_SAPDV</name>
<gene>
    <name evidence="1" type="ORF">SDRG_16990</name>
</gene>
<dbReference type="VEuPathDB" id="FungiDB:SDRG_16990"/>
<dbReference type="InParanoid" id="T0PID8"/>
<evidence type="ECO:0000313" key="2">
    <source>
        <dbReference type="Proteomes" id="UP000030762"/>
    </source>
</evidence>
<keyword evidence="2" id="KW-1185">Reference proteome</keyword>
<dbReference type="GeneID" id="19957717"/>
<evidence type="ECO:0000313" key="1">
    <source>
        <dbReference type="EMBL" id="EQC25134.1"/>
    </source>
</evidence>
<sequence length="85" mass="9195">MQAVACRKHSGQLGNAIVAKSTALEPKAEADAKCLEMGMERDSTGYLVDCFVGHRRQIDAKGELDDVRGDWGGHKGPSQRGVVKR</sequence>
<protein>
    <submittedName>
        <fullName evidence="1">Uncharacterized protein</fullName>
    </submittedName>
</protein>
<dbReference type="EMBL" id="JH767305">
    <property type="protein sequence ID" value="EQC25134.1"/>
    <property type="molecule type" value="Genomic_DNA"/>
</dbReference>